<accession>A0ABW6DRX6</accession>
<dbReference type="GeneID" id="97339875"/>
<gene>
    <name evidence="1" type="ORF">ACFWR3_10755</name>
</gene>
<reference evidence="1 2" key="1">
    <citation type="submission" date="2024-09" db="EMBL/GenBank/DDBJ databases">
        <title>The Natural Products Discovery Center: Release of the First 8490 Sequenced Strains for Exploring Actinobacteria Biosynthetic Diversity.</title>
        <authorList>
            <person name="Kalkreuter E."/>
            <person name="Kautsar S.A."/>
            <person name="Yang D."/>
            <person name="Bader C.D."/>
            <person name="Teijaro C.N."/>
            <person name="Fluegel L."/>
            <person name="Davis C.M."/>
            <person name="Simpson J.R."/>
            <person name="Lauterbach L."/>
            <person name="Steele A.D."/>
            <person name="Gui C."/>
            <person name="Meng S."/>
            <person name="Li G."/>
            <person name="Viehrig K."/>
            <person name="Ye F."/>
            <person name="Su P."/>
            <person name="Kiefer A.F."/>
            <person name="Nichols A."/>
            <person name="Cepeda A.J."/>
            <person name="Yan W."/>
            <person name="Fan B."/>
            <person name="Jiang Y."/>
            <person name="Adhikari A."/>
            <person name="Zheng C.-J."/>
            <person name="Schuster L."/>
            <person name="Cowan T.M."/>
            <person name="Smanski M.J."/>
            <person name="Chevrette M.G."/>
            <person name="De Carvalho L.P.S."/>
            <person name="Shen B."/>
        </authorList>
    </citation>
    <scope>NUCLEOTIDE SEQUENCE [LARGE SCALE GENOMIC DNA]</scope>
    <source>
        <strain evidence="1 2">NPDC058584</strain>
    </source>
</reference>
<dbReference type="RefSeq" id="WP_275539250.1">
    <property type="nucleotide sequence ID" value="NZ_JBHVRE010000019.1"/>
</dbReference>
<dbReference type="EMBL" id="JBHXPM010000008">
    <property type="protein sequence ID" value="MFD3956553.1"/>
    <property type="molecule type" value="Genomic_DNA"/>
</dbReference>
<evidence type="ECO:0000313" key="1">
    <source>
        <dbReference type="EMBL" id="MFD3956553.1"/>
    </source>
</evidence>
<keyword evidence="2" id="KW-1185">Reference proteome</keyword>
<sequence length="41" mass="4527">MSRYLTPEDAALAGASVLDGPQWDVWQEADPIEDDEEATYA</sequence>
<dbReference type="Proteomes" id="UP001598300">
    <property type="component" value="Unassembled WGS sequence"/>
</dbReference>
<evidence type="ECO:0000313" key="2">
    <source>
        <dbReference type="Proteomes" id="UP001598300"/>
    </source>
</evidence>
<proteinExistence type="predicted"/>
<comment type="caution">
    <text evidence="1">The sequence shown here is derived from an EMBL/GenBank/DDBJ whole genome shotgun (WGS) entry which is preliminary data.</text>
</comment>
<name>A0ABW6DRX6_9ACTN</name>
<organism evidence="1 2">
    <name type="scientific">Streptomyces bacillaris</name>
    <dbReference type="NCBI Taxonomy" id="68179"/>
    <lineage>
        <taxon>Bacteria</taxon>
        <taxon>Bacillati</taxon>
        <taxon>Actinomycetota</taxon>
        <taxon>Actinomycetes</taxon>
        <taxon>Kitasatosporales</taxon>
        <taxon>Streptomycetaceae</taxon>
        <taxon>Streptomyces</taxon>
    </lineage>
</organism>
<protein>
    <submittedName>
        <fullName evidence="1">Uncharacterized protein</fullName>
    </submittedName>
</protein>